<keyword evidence="1" id="KW-0472">Membrane</keyword>
<sequence>MGARSASGWWAAALAVPALVIAFHARAAAPGQAFVGTDLRNFFFAVREATAAALRAGQVPGWQRGFFLGYPLLGDPQAAVLDPATWLTLPWDAPRALTLGVLLHLCVAGWGMLAWLRQRGLSPAAGLLGAVLFALGAKQTAHLQHWNFAASCAWWPWMLCGLDGFAARGQGRFLALTAAAAALSWLGGAAQMAYFGTLVAGVYALALAPALWRRRPADALLALAAAPLGLLLAAPVVLPVLELAGLGPRGAGVGYRFATSWKWPDRHGLSLFLMPRAFGGRWYLPEMNLWEATGYLGILPLGLAAAAPLRRRGLWLFLALGVLGVWLCFGEDAWLGLHQALYRLLPGYGSFRNPTRSLMVTSFASALLAAEALEALGAPEGRGRRLARAAAALALAAAVAPALPHLAGFSLDLGRAREGARLTVALAAGALAWLAAGWWLAASPRWRPAWGLGAAALCAIDLFLTFGDMNPTAPAAGERPALADLAPQVPAPPAPRRVAVLANWGRTANAPLRNSWEGTTGYGPSVIDRVRQLLEATRRDRLPPLGPVVADTNFPRPRPSSALWPLLATPLVVADRGLPLPRVARLAPEYDLPTFAYAAPALPRVFWTGAWTTAGDAELREGGALLAAARGDRAVLAPETPLPRLATGAPEGPLAARAVRADGGAVEATVTAPRPGLAVVLDPWFPGWTATVDGAPAPLARADYAFMAVPVPAGEHVVRLAYRPTQLGRGVAVGALTAALLAAALAWRRLRPA</sequence>
<feature type="transmembrane region" description="Helical" evidence="1">
    <location>
        <begin position="96"/>
        <end position="113"/>
    </location>
</feature>
<keyword evidence="1" id="KW-1133">Transmembrane helix</keyword>
<feature type="transmembrane region" description="Helical" evidence="1">
    <location>
        <begin position="219"/>
        <end position="241"/>
    </location>
</feature>
<evidence type="ECO:0000313" key="3">
    <source>
        <dbReference type="EMBL" id="GEJ58603.1"/>
    </source>
</evidence>
<accession>A0A7I9VQB6</accession>
<dbReference type="AlphaFoldDB" id="A0A7I9VQB6"/>
<keyword evidence="4" id="KW-1185">Reference proteome</keyword>
<dbReference type="PANTHER" id="PTHR38454">
    <property type="entry name" value="INTEGRAL MEMBRANE PROTEIN-RELATED"/>
    <property type="match status" value="1"/>
</dbReference>
<dbReference type="PANTHER" id="PTHR38454:SF1">
    <property type="entry name" value="INTEGRAL MEMBRANE PROTEIN"/>
    <property type="match status" value="1"/>
</dbReference>
<comment type="caution">
    <text evidence="3">The sequence shown here is derived from an EMBL/GenBank/DDBJ whole genome shotgun (WGS) entry which is preliminary data.</text>
</comment>
<protein>
    <recommendedName>
        <fullName evidence="5">YfhO family protein</fullName>
    </recommendedName>
</protein>
<dbReference type="Proteomes" id="UP000503640">
    <property type="component" value="Unassembled WGS sequence"/>
</dbReference>
<feature type="transmembrane region" description="Helical" evidence="1">
    <location>
        <begin position="314"/>
        <end position="337"/>
    </location>
</feature>
<feature type="transmembrane region" description="Helical" evidence="1">
    <location>
        <begin position="357"/>
        <end position="377"/>
    </location>
</feature>
<feature type="transmembrane region" description="Helical" evidence="1">
    <location>
        <begin position="449"/>
        <end position="467"/>
    </location>
</feature>
<feature type="signal peptide" evidence="2">
    <location>
        <begin position="1"/>
        <end position="27"/>
    </location>
</feature>
<gene>
    <name evidence="3" type="ORF">AMYX_33440</name>
</gene>
<feature type="transmembrane region" description="Helical" evidence="1">
    <location>
        <begin position="120"/>
        <end position="137"/>
    </location>
</feature>
<organism evidence="3 4">
    <name type="scientific">Anaeromyxobacter diazotrophicus</name>
    <dbReference type="NCBI Taxonomy" id="2590199"/>
    <lineage>
        <taxon>Bacteria</taxon>
        <taxon>Pseudomonadati</taxon>
        <taxon>Myxococcota</taxon>
        <taxon>Myxococcia</taxon>
        <taxon>Myxococcales</taxon>
        <taxon>Cystobacterineae</taxon>
        <taxon>Anaeromyxobacteraceae</taxon>
        <taxon>Anaeromyxobacter</taxon>
    </lineage>
</organism>
<feature type="transmembrane region" description="Helical" evidence="1">
    <location>
        <begin position="289"/>
        <end position="307"/>
    </location>
</feature>
<dbReference type="InterPro" id="IPR018580">
    <property type="entry name" value="Uncharacterised_YfhO"/>
</dbReference>
<feature type="transmembrane region" description="Helical" evidence="1">
    <location>
        <begin position="389"/>
        <end position="407"/>
    </location>
</feature>
<feature type="chain" id="PRO_5029441837" description="YfhO family protein" evidence="2">
    <location>
        <begin position="28"/>
        <end position="753"/>
    </location>
</feature>
<feature type="transmembrane region" description="Helical" evidence="1">
    <location>
        <begin position="192"/>
        <end position="212"/>
    </location>
</feature>
<feature type="transmembrane region" description="Helical" evidence="1">
    <location>
        <begin position="419"/>
        <end position="442"/>
    </location>
</feature>
<evidence type="ECO:0000256" key="1">
    <source>
        <dbReference type="SAM" id="Phobius"/>
    </source>
</evidence>
<feature type="transmembrane region" description="Helical" evidence="1">
    <location>
        <begin position="727"/>
        <end position="747"/>
    </location>
</feature>
<evidence type="ECO:0000313" key="4">
    <source>
        <dbReference type="Proteomes" id="UP000503640"/>
    </source>
</evidence>
<keyword evidence="2" id="KW-0732">Signal</keyword>
<proteinExistence type="predicted"/>
<reference evidence="4" key="1">
    <citation type="journal article" date="2020" name="Appl. Environ. Microbiol.">
        <title>Diazotrophic Anaeromyxobacter Isolates from Soils.</title>
        <authorList>
            <person name="Masuda Y."/>
            <person name="Yamanaka H."/>
            <person name="Xu Z.X."/>
            <person name="Shiratori Y."/>
            <person name="Aono T."/>
            <person name="Amachi S."/>
            <person name="Senoo K."/>
            <person name="Itoh H."/>
        </authorList>
    </citation>
    <scope>NUCLEOTIDE SEQUENCE [LARGE SCALE GENOMIC DNA]</scope>
    <source>
        <strain evidence="4">R267</strain>
    </source>
</reference>
<name>A0A7I9VQB6_9BACT</name>
<dbReference type="Pfam" id="PF09586">
    <property type="entry name" value="YfhO"/>
    <property type="match status" value="1"/>
</dbReference>
<evidence type="ECO:0008006" key="5">
    <source>
        <dbReference type="Google" id="ProtNLM"/>
    </source>
</evidence>
<dbReference type="EMBL" id="BJTG01000008">
    <property type="protein sequence ID" value="GEJ58603.1"/>
    <property type="molecule type" value="Genomic_DNA"/>
</dbReference>
<keyword evidence="1" id="KW-0812">Transmembrane</keyword>
<evidence type="ECO:0000256" key="2">
    <source>
        <dbReference type="SAM" id="SignalP"/>
    </source>
</evidence>
<dbReference type="RefSeq" id="WP_176067309.1">
    <property type="nucleotide sequence ID" value="NZ_BJTG01000008.1"/>
</dbReference>